<dbReference type="PANTHER" id="PTHR46732:SF8">
    <property type="entry name" value="ATP-DEPENDENT PROTEASE LA (LON) DOMAIN PROTEIN"/>
    <property type="match status" value="1"/>
</dbReference>
<evidence type="ECO:0000313" key="3">
    <source>
        <dbReference type="Proteomes" id="UP001172082"/>
    </source>
</evidence>
<proteinExistence type="predicted"/>
<keyword evidence="3" id="KW-1185">Reference proteome</keyword>
<name>A0ABT8KKX8_9BACT</name>
<sequence length="209" mass="24180">MSIKLPLFPLNIVVFPDEELNLHIFEPRYKQLIRDCIESDSTFGVPSFVNKKIEFGTEVKIIKVVKTYDDGRMDIITKGMSIIKILKFTNPLKGKLYAGGEVTQIENIDDGTAASKKELIKLVKELFSKINLSKEVKIQRDFTAFEIAHKIGLSPTQEYKLLMLNKESERQLYIIEHLRKAIPILEQINSTKERIKMNGHFRHFDPLNF</sequence>
<dbReference type="InterPro" id="IPR046336">
    <property type="entry name" value="Lon_prtase_N_sf"/>
</dbReference>
<dbReference type="Gene3D" id="2.30.130.40">
    <property type="entry name" value="LON domain-like"/>
    <property type="match status" value="1"/>
</dbReference>
<dbReference type="Proteomes" id="UP001172082">
    <property type="component" value="Unassembled WGS sequence"/>
</dbReference>
<dbReference type="InterPro" id="IPR003111">
    <property type="entry name" value="Lon_prtase_N"/>
</dbReference>
<feature type="domain" description="Lon N-terminal" evidence="1">
    <location>
        <begin position="4"/>
        <end position="180"/>
    </location>
</feature>
<accession>A0ABT8KKX8</accession>
<comment type="caution">
    <text evidence="2">The sequence shown here is derived from an EMBL/GenBank/DDBJ whole genome shotgun (WGS) entry which is preliminary data.</text>
</comment>
<dbReference type="SMART" id="SM00464">
    <property type="entry name" value="LON"/>
    <property type="match status" value="1"/>
</dbReference>
<dbReference type="EMBL" id="JAUJEA010000001">
    <property type="protein sequence ID" value="MDN5200702.1"/>
    <property type="molecule type" value="Genomic_DNA"/>
</dbReference>
<dbReference type="InterPro" id="IPR015947">
    <property type="entry name" value="PUA-like_sf"/>
</dbReference>
<gene>
    <name evidence="2" type="ORF">QQ008_05005</name>
</gene>
<dbReference type="SUPFAM" id="SSF88697">
    <property type="entry name" value="PUA domain-like"/>
    <property type="match status" value="1"/>
</dbReference>
<protein>
    <submittedName>
        <fullName evidence="2">LON peptidase substrate-binding domain-containing protein</fullName>
    </submittedName>
</protein>
<dbReference type="PANTHER" id="PTHR46732">
    <property type="entry name" value="ATP-DEPENDENT PROTEASE LA (LON) DOMAIN PROTEIN"/>
    <property type="match status" value="1"/>
</dbReference>
<evidence type="ECO:0000259" key="1">
    <source>
        <dbReference type="SMART" id="SM00464"/>
    </source>
</evidence>
<reference evidence="2" key="1">
    <citation type="submission" date="2023-06" db="EMBL/GenBank/DDBJ databases">
        <title>Genomic of Parafulvivirga corallium.</title>
        <authorList>
            <person name="Wang G."/>
        </authorList>
    </citation>
    <scope>NUCLEOTIDE SEQUENCE</scope>
    <source>
        <strain evidence="2">BMA10</strain>
    </source>
</reference>
<dbReference type="RefSeq" id="WP_346750724.1">
    <property type="nucleotide sequence ID" value="NZ_JAUJEA010000001.1"/>
</dbReference>
<dbReference type="Pfam" id="PF02190">
    <property type="entry name" value="LON_substr_bdg"/>
    <property type="match status" value="1"/>
</dbReference>
<evidence type="ECO:0000313" key="2">
    <source>
        <dbReference type="EMBL" id="MDN5200702.1"/>
    </source>
</evidence>
<organism evidence="2 3">
    <name type="scientific">Splendidivirga corallicola</name>
    <dbReference type="NCBI Taxonomy" id="3051826"/>
    <lineage>
        <taxon>Bacteria</taxon>
        <taxon>Pseudomonadati</taxon>
        <taxon>Bacteroidota</taxon>
        <taxon>Cytophagia</taxon>
        <taxon>Cytophagales</taxon>
        <taxon>Splendidivirgaceae</taxon>
        <taxon>Splendidivirga</taxon>
    </lineage>
</organism>